<sequence>MSLSAGDIAFATELFEDLPELTTRRMFGGMGIYSQGVIFALLHSDGQIMIKSTGGAFASELEAMGAVKWTYTRKDGAASSMPYYSLPDTALEDSELALELGRRALAALD</sequence>
<accession>A0A2T6CH01</accession>
<evidence type="ECO:0000259" key="1">
    <source>
        <dbReference type="Pfam" id="PF04993"/>
    </source>
</evidence>
<protein>
    <submittedName>
        <fullName evidence="2">DNA transformation protein</fullName>
    </submittedName>
</protein>
<proteinExistence type="predicted"/>
<organism evidence="2 3">
    <name type="scientific">Sulfitobacter mediterraneus</name>
    <dbReference type="NCBI Taxonomy" id="83219"/>
    <lineage>
        <taxon>Bacteria</taxon>
        <taxon>Pseudomonadati</taxon>
        <taxon>Pseudomonadota</taxon>
        <taxon>Alphaproteobacteria</taxon>
        <taxon>Rhodobacterales</taxon>
        <taxon>Roseobacteraceae</taxon>
        <taxon>Sulfitobacter</taxon>
    </lineage>
</organism>
<dbReference type="InterPro" id="IPR007076">
    <property type="entry name" value="TfoX_N"/>
</dbReference>
<dbReference type="OrthoDB" id="1524907at2"/>
<dbReference type="AlphaFoldDB" id="A0A2T6CH01"/>
<dbReference type="Gene3D" id="3.30.1460.30">
    <property type="entry name" value="YgaC/TfoX-N like chaperone"/>
    <property type="match status" value="1"/>
</dbReference>
<feature type="domain" description="TfoX N-terminal" evidence="1">
    <location>
        <begin position="13"/>
        <end position="107"/>
    </location>
</feature>
<name>A0A2T6CH01_9RHOB</name>
<dbReference type="Proteomes" id="UP000244092">
    <property type="component" value="Unassembled WGS sequence"/>
</dbReference>
<gene>
    <name evidence="2" type="ORF">C8N31_103248</name>
</gene>
<evidence type="ECO:0000313" key="2">
    <source>
        <dbReference type="EMBL" id="PTX74770.1"/>
    </source>
</evidence>
<reference evidence="2 3" key="1">
    <citation type="submission" date="2018-04" db="EMBL/GenBank/DDBJ databases">
        <title>Genomic Encyclopedia of Archaeal and Bacterial Type Strains, Phase II (KMG-II): from individual species to whole genera.</title>
        <authorList>
            <person name="Goeker M."/>
        </authorList>
    </citation>
    <scope>NUCLEOTIDE SEQUENCE [LARGE SCALE GENOMIC DNA]</scope>
    <source>
        <strain evidence="2 3">DSM 12244</strain>
    </source>
</reference>
<dbReference type="EMBL" id="QBKU01000003">
    <property type="protein sequence ID" value="PTX74770.1"/>
    <property type="molecule type" value="Genomic_DNA"/>
</dbReference>
<dbReference type="SUPFAM" id="SSF159894">
    <property type="entry name" value="YgaC/TfoX-N like"/>
    <property type="match status" value="1"/>
</dbReference>
<dbReference type="RefSeq" id="WP_025048259.1">
    <property type="nucleotide sequence ID" value="NZ_QBKU01000003.1"/>
</dbReference>
<dbReference type="Pfam" id="PF04993">
    <property type="entry name" value="TfoX_N"/>
    <property type="match status" value="1"/>
</dbReference>
<comment type="caution">
    <text evidence="2">The sequence shown here is derived from an EMBL/GenBank/DDBJ whole genome shotgun (WGS) entry which is preliminary data.</text>
</comment>
<evidence type="ECO:0000313" key="3">
    <source>
        <dbReference type="Proteomes" id="UP000244092"/>
    </source>
</evidence>